<organism evidence="1 2">
    <name type="scientific">Arctium lappa</name>
    <name type="common">Greater burdock</name>
    <name type="synonym">Lappa major</name>
    <dbReference type="NCBI Taxonomy" id="4217"/>
    <lineage>
        <taxon>Eukaryota</taxon>
        <taxon>Viridiplantae</taxon>
        <taxon>Streptophyta</taxon>
        <taxon>Embryophyta</taxon>
        <taxon>Tracheophyta</taxon>
        <taxon>Spermatophyta</taxon>
        <taxon>Magnoliopsida</taxon>
        <taxon>eudicotyledons</taxon>
        <taxon>Gunneridae</taxon>
        <taxon>Pentapetalae</taxon>
        <taxon>asterids</taxon>
        <taxon>campanulids</taxon>
        <taxon>Asterales</taxon>
        <taxon>Asteraceae</taxon>
        <taxon>Carduoideae</taxon>
        <taxon>Cardueae</taxon>
        <taxon>Arctiinae</taxon>
        <taxon>Arctium</taxon>
    </lineage>
</organism>
<proteinExistence type="predicted"/>
<keyword evidence="2" id="KW-1185">Reference proteome</keyword>
<reference evidence="2" key="1">
    <citation type="journal article" date="2022" name="Mol. Ecol. Resour.">
        <title>The genomes of chicory, endive, great burdock and yacon provide insights into Asteraceae palaeo-polyploidization history and plant inulin production.</title>
        <authorList>
            <person name="Fan W."/>
            <person name="Wang S."/>
            <person name="Wang H."/>
            <person name="Wang A."/>
            <person name="Jiang F."/>
            <person name="Liu H."/>
            <person name="Zhao H."/>
            <person name="Xu D."/>
            <person name="Zhang Y."/>
        </authorList>
    </citation>
    <scope>NUCLEOTIDE SEQUENCE [LARGE SCALE GENOMIC DNA]</scope>
    <source>
        <strain evidence="2">cv. Niubang</strain>
    </source>
</reference>
<protein>
    <submittedName>
        <fullName evidence="1">Uncharacterized protein</fullName>
    </submittedName>
</protein>
<dbReference type="Proteomes" id="UP001055879">
    <property type="component" value="Linkage Group LG01"/>
</dbReference>
<comment type="caution">
    <text evidence="1">The sequence shown here is derived from an EMBL/GenBank/DDBJ whole genome shotgun (WGS) entry which is preliminary data.</text>
</comment>
<accession>A0ACB9FKP6</accession>
<evidence type="ECO:0000313" key="2">
    <source>
        <dbReference type="Proteomes" id="UP001055879"/>
    </source>
</evidence>
<gene>
    <name evidence="1" type="ORF">L6452_03095</name>
</gene>
<sequence>MVSRKTRRIRQIVKDGELLRTNQGDMMADVVKNGGQESTGGEKGDLGDAQFGGQVVGPAEEEIGDDGYGGISVGVEPVGNWVLEVGECVSNGKISMVSDVFDIFNAGWKGREGWGGKGKTRGWMLGEEERSWVRMGRFLGVTKMVMVRPWVARW</sequence>
<name>A0ACB9FKP6_ARCLA</name>
<reference evidence="1 2" key="2">
    <citation type="journal article" date="2022" name="Mol. Ecol. Resour.">
        <title>The genomes of chicory, endive, great burdock and yacon provide insights into Asteraceae paleo-polyploidization history and plant inulin production.</title>
        <authorList>
            <person name="Fan W."/>
            <person name="Wang S."/>
            <person name="Wang H."/>
            <person name="Wang A."/>
            <person name="Jiang F."/>
            <person name="Liu H."/>
            <person name="Zhao H."/>
            <person name="Xu D."/>
            <person name="Zhang Y."/>
        </authorList>
    </citation>
    <scope>NUCLEOTIDE SEQUENCE [LARGE SCALE GENOMIC DNA]</scope>
    <source>
        <strain evidence="2">cv. Niubang</strain>
    </source>
</reference>
<dbReference type="EMBL" id="CM042047">
    <property type="protein sequence ID" value="KAI3771923.1"/>
    <property type="molecule type" value="Genomic_DNA"/>
</dbReference>
<evidence type="ECO:0000313" key="1">
    <source>
        <dbReference type="EMBL" id="KAI3771923.1"/>
    </source>
</evidence>